<proteinExistence type="predicted"/>
<accession>A0ABS0NA64</accession>
<gene>
    <name evidence="2" type="ORF">H9Q10_05885</name>
</gene>
<protein>
    <submittedName>
        <fullName evidence="2">Hemerythrin domain-containing protein</fullName>
    </submittedName>
</protein>
<evidence type="ECO:0000313" key="3">
    <source>
        <dbReference type="Proteomes" id="UP000768471"/>
    </source>
</evidence>
<evidence type="ECO:0000259" key="1">
    <source>
        <dbReference type="Pfam" id="PF01814"/>
    </source>
</evidence>
<dbReference type="EMBL" id="JACSGR010000004">
    <property type="protein sequence ID" value="MBH5329197.1"/>
    <property type="molecule type" value="Genomic_DNA"/>
</dbReference>
<sequence>MKRHPLLVPLSQDHHHSLAMCTRILRDPAADHRADFLGHRADLLAHFAEEERLFAPWWGKLAQPAMRERFEGDHALLRGMLASPELDNPDWLKNFAETLRGHARFEERELFQALQEVLPEEAT</sequence>
<feature type="domain" description="Hemerythrin-like" evidence="1">
    <location>
        <begin position="11"/>
        <end position="114"/>
    </location>
</feature>
<dbReference type="InterPro" id="IPR012312">
    <property type="entry name" value="Hemerythrin-like"/>
</dbReference>
<keyword evidence="3" id="KW-1185">Reference proteome</keyword>
<reference evidence="2 3" key="1">
    <citation type="submission" date="2020-09" db="EMBL/GenBank/DDBJ databases">
        <title>Eikenella S3660 sp. nov., isolated from a throat swab.</title>
        <authorList>
            <person name="Buhl M."/>
        </authorList>
    </citation>
    <scope>NUCLEOTIDE SEQUENCE [LARGE SCALE GENOMIC DNA]</scope>
    <source>
        <strain evidence="2 3">S3360</strain>
    </source>
</reference>
<dbReference type="Proteomes" id="UP000768471">
    <property type="component" value="Unassembled WGS sequence"/>
</dbReference>
<organism evidence="2 3">
    <name type="scientific">Eikenella glucosivorans</name>
    <dbReference type="NCBI Taxonomy" id="2766967"/>
    <lineage>
        <taxon>Bacteria</taxon>
        <taxon>Pseudomonadati</taxon>
        <taxon>Pseudomonadota</taxon>
        <taxon>Betaproteobacteria</taxon>
        <taxon>Neisseriales</taxon>
        <taxon>Neisseriaceae</taxon>
        <taxon>Eikenella</taxon>
    </lineage>
</organism>
<name>A0ABS0NA64_9NEIS</name>
<comment type="caution">
    <text evidence="2">The sequence shown here is derived from an EMBL/GenBank/DDBJ whole genome shotgun (WGS) entry which is preliminary data.</text>
</comment>
<evidence type="ECO:0000313" key="2">
    <source>
        <dbReference type="EMBL" id="MBH5329197.1"/>
    </source>
</evidence>
<dbReference type="Pfam" id="PF01814">
    <property type="entry name" value="Hemerythrin"/>
    <property type="match status" value="1"/>
</dbReference>
<dbReference type="RefSeq" id="WP_197903069.1">
    <property type="nucleotide sequence ID" value="NZ_JACSGR010000004.1"/>
</dbReference>